<dbReference type="InterPro" id="IPR039510">
    <property type="entry name" value="Vint_dom"/>
</dbReference>
<gene>
    <name evidence="2" type="ORF">NXW39_00100</name>
</gene>
<protein>
    <recommendedName>
        <fullName evidence="1">Hint domain-containing protein</fullName>
    </recommendedName>
</protein>
<reference evidence="2" key="1">
    <citation type="submission" date="2022-08" db="EMBL/GenBank/DDBJ databases">
        <title>Genome Sequencing of Bacteroides fragilis Group Isolates with Nanopore Technology.</title>
        <authorList>
            <person name="Tisza M.J."/>
            <person name="Smith D."/>
            <person name="Dekker J.P."/>
        </authorList>
    </citation>
    <scope>NUCLEOTIDE SEQUENCE</scope>
    <source>
        <strain evidence="2">BFG-49</strain>
    </source>
</reference>
<dbReference type="Pfam" id="PF14623">
    <property type="entry name" value="Vint"/>
    <property type="match status" value="1"/>
</dbReference>
<dbReference type="InterPro" id="IPR036844">
    <property type="entry name" value="Hint_dom_sf"/>
</dbReference>
<dbReference type="RefSeq" id="WP_005817498.1">
    <property type="nucleotide sequence ID" value="NZ_CAXSVT010000002.1"/>
</dbReference>
<dbReference type="InterPro" id="IPR006141">
    <property type="entry name" value="Intein_N"/>
</dbReference>
<evidence type="ECO:0000313" key="2">
    <source>
        <dbReference type="EMBL" id="UVO90042.1"/>
    </source>
</evidence>
<accession>A0A9X9INN9</accession>
<dbReference type="GO" id="GO:0016539">
    <property type="term" value="P:intein-mediated protein splicing"/>
    <property type="evidence" value="ECO:0007669"/>
    <property type="project" value="InterPro"/>
</dbReference>
<dbReference type="Proteomes" id="UP001058403">
    <property type="component" value="Chromosome"/>
</dbReference>
<name>A0A9X9INN9_BACFG</name>
<dbReference type="AlphaFoldDB" id="A0A9X9INN9"/>
<dbReference type="EMBL" id="CP103070">
    <property type="protein sequence ID" value="UVO90042.1"/>
    <property type="molecule type" value="Genomic_DNA"/>
</dbReference>
<dbReference type="PROSITE" id="PS50817">
    <property type="entry name" value="INTEIN_N_TER"/>
    <property type="match status" value="1"/>
</dbReference>
<dbReference type="SMART" id="SM00306">
    <property type="entry name" value="HintN"/>
    <property type="match status" value="1"/>
</dbReference>
<dbReference type="InterPro" id="IPR030934">
    <property type="entry name" value="Intein_C"/>
</dbReference>
<feature type="domain" description="Hint" evidence="1">
    <location>
        <begin position="365"/>
        <end position="455"/>
    </location>
</feature>
<proteinExistence type="predicted"/>
<dbReference type="Gene3D" id="2.170.16.10">
    <property type="entry name" value="Hedgehog/Intein (Hint) domain"/>
    <property type="match status" value="1"/>
</dbReference>
<dbReference type="SUPFAM" id="SSF51294">
    <property type="entry name" value="Hedgehog/intein (Hint) domain"/>
    <property type="match status" value="1"/>
</dbReference>
<dbReference type="NCBIfam" id="TIGR01443">
    <property type="entry name" value="intein_Cterm"/>
    <property type="match status" value="1"/>
</dbReference>
<evidence type="ECO:0000259" key="1">
    <source>
        <dbReference type="SMART" id="SM00306"/>
    </source>
</evidence>
<dbReference type="CDD" id="cd00081">
    <property type="entry name" value="Hint"/>
    <property type="match status" value="1"/>
</dbReference>
<evidence type="ECO:0000313" key="3">
    <source>
        <dbReference type="Proteomes" id="UP001058403"/>
    </source>
</evidence>
<organism evidence="2 3">
    <name type="scientific">Bacteroides fragilis</name>
    <dbReference type="NCBI Taxonomy" id="817"/>
    <lineage>
        <taxon>Bacteria</taxon>
        <taxon>Pseudomonadati</taxon>
        <taxon>Bacteroidota</taxon>
        <taxon>Bacteroidia</taxon>
        <taxon>Bacteroidales</taxon>
        <taxon>Bacteroidaceae</taxon>
        <taxon>Bacteroides</taxon>
    </lineage>
</organism>
<sequence>MNRHSELLKEIVETKKASRYRFFELDLRDPLHRECVMSRFGGKDLLASRYPSLNSLLLETLANPPEIQGENPEGFCAAASVIDLAYDETNQFIYATGDMTPKGVAERLYVSMEVHEGNELIARSSSFCDKSEYTKLKASSSPRPKSHSNSQVMYRVYVEAIWEPRGSNILRSMIAYSEYEGTLDDLVEKVYIIDPVHKVTPPNSPIVVSYSRDRPDVVDYRYDETRDANDNEKVYLDVNGYLKLKNNYTVFDACNIGAILKCPPFGAILYLGTHEYGDKKSDKVVVYPNNAEKTEIGWSLNVHWDTAIPDSVKFGDRCHDFEFSFDYRCEEDMKLHKLLVTSIEVPGGWDIPAHAEIISKIQLYWGCLTEDTEVTMADGSKLLISEIAEGCYVRTPDGGSARVREVVRGTEPTVYVLRMMNDLEVKATKSHPFRSEHDFISVAELNSHSSLMTDEGLSLVRYCYPTEYSGNVYNLELEGADSFFANGIVSGTNAIQALMENRSIEMLTEAQPNPVVQAETERLREDFANGLI</sequence>
<dbReference type="InterPro" id="IPR003587">
    <property type="entry name" value="Hint_dom_N"/>
</dbReference>